<dbReference type="Proteomes" id="UP000324222">
    <property type="component" value="Unassembled WGS sequence"/>
</dbReference>
<sequence length="190" mass="21286">MSFSSSSISGDCSARSRQLAQDVLHYSAFDKQSPPNAVVVPGQQRPVVTSSHIICAAPPQPITHTAQRHDPVCQVKAMPNNNPGLVPSGHKNPVSSQVQQKTQFIPVHSFLQQQQPHLFKLLQKTTLQKQIQPNLQHHQHQQQAQLKLSNRTLVIKQHQQQQQQENNSQHLQNYIPVTGHLQNNVTQGNI</sequence>
<dbReference type="AlphaFoldDB" id="A0A5B7J4S8"/>
<reference evidence="1 2" key="1">
    <citation type="submission" date="2019-05" db="EMBL/GenBank/DDBJ databases">
        <title>Another draft genome of Portunus trituberculatus and its Hox gene families provides insights of decapod evolution.</title>
        <authorList>
            <person name="Jeong J.-H."/>
            <person name="Song I."/>
            <person name="Kim S."/>
            <person name="Choi T."/>
            <person name="Kim D."/>
            <person name="Ryu S."/>
            <person name="Kim W."/>
        </authorList>
    </citation>
    <scope>NUCLEOTIDE SEQUENCE [LARGE SCALE GENOMIC DNA]</scope>
    <source>
        <tissue evidence="1">Muscle</tissue>
    </source>
</reference>
<keyword evidence="2" id="KW-1185">Reference proteome</keyword>
<organism evidence="1 2">
    <name type="scientific">Portunus trituberculatus</name>
    <name type="common">Swimming crab</name>
    <name type="synonym">Neptunus trituberculatus</name>
    <dbReference type="NCBI Taxonomy" id="210409"/>
    <lineage>
        <taxon>Eukaryota</taxon>
        <taxon>Metazoa</taxon>
        <taxon>Ecdysozoa</taxon>
        <taxon>Arthropoda</taxon>
        <taxon>Crustacea</taxon>
        <taxon>Multicrustacea</taxon>
        <taxon>Malacostraca</taxon>
        <taxon>Eumalacostraca</taxon>
        <taxon>Eucarida</taxon>
        <taxon>Decapoda</taxon>
        <taxon>Pleocyemata</taxon>
        <taxon>Brachyura</taxon>
        <taxon>Eubrachyura</taxon>
        <taxon>Portunoidea</taxon>
        <taxon>Portunidae</taxon>
        <taxon>Portuninae</taxon>
        <taxon>Portunus</taxon>
    </lineage>
</organism>
<dbReference type="EMBL" id="VSRR010088800">
    <property type="protein sequence ID" value="MPC91740.1"/>
    <property type="molecule type" value="Genomic_DNA"/>
</dbReference>
<protein>
    <submittedName>
        <fullName evidence="1">Uncharacterized protein</fullName>
    </submittedName>
</protein>
<evidence type="ECO:0000313" key="1">
    <source>
        <dbReference type="EMBL" id="MPC91740.1"/>
    </source>
</evidence>
<proteinExistence type="predicted"/>
<evidence type="ECO:0000313" key="2">
    <source>
        <dbReference type="Proteomes" id="UP000324222"/>
    </source>
</evidence>
<comment type="caution">
    <text evidence="1">The sequence shown here is derived from an EMBL/GenBank/DDBJ whole genome shotgun (WGS) entry which is preliminary data.</text>
</comment>
<name>A0A5B7J4S8_PORTR</name>
<gene>
    <name evidence="1" type="ORF">E2C01_086797</name>
</gene>
<accession>A0A5B7J4S8</accession>